<evidence type="ECO:0000313" key="1">
    <source>
        <dbReference type="EMBL" id="AFJ47878.1"/>
    </source>
</evidence>
<gene>
    <name evidence="1" type="ordered locus">EBL_c28070</name>
</gene>
<organism evidence="1 2">
    <name type="scientific">Shimwellia blattae (strain ATCC 29907 / DSM 4481 / JCM 1650 / NBRC 105725 / CDC 9005-74)</name>
    <name type="common">Escherichia blattae</name>
    <dbReference type="NCBI Taxonomy" id="630626"/>
    <lineage>
        <taxon>Bacteria</taxon>
        <taxon>Pseudomonadati</taxon>
        <taxon>Pseudomonadota</taxon>
        <taxon>Gammaproteobacteria</taxon>
        <taxon>Enterobacterales</taxon>
        <taxon>Enterobacteriaceae</taxon>
        <taxon>Shimwellia</taxon>
    </lineage>
</organism>
<dbReference type="AlphaFoldDB" id="I2BBH4"/>
<proteinExistence type="predicted"/>
<dbReference type="PATRIC" id="fig|630626.3.peg.2724"/>
<dbReference type="Proteomes" id="UP000001955">
    <property type="component" value="Chromosome"/>
</dbReference>
<accession>I2BBH4</accession>
<dbReference type="EMBL" id="CP001560">
    <property type="protein sequence ID" value="AFJ47878.1"/>
    <property type="molecule type" value="Genomic_DNA"/>
</dbReference>
<name>I2BBH4_SHIBC</name>
<reference evidence="1 2" key="1">
    <citation type="journal article" date="2012" name="J. Bacteriol.">
        <title>Complete genome sequence of the B12-producing Shimwellia blattae strain DSM 4481, isolated from a cockroach.</title>
        <authorList>
            <person name="Brzuszkiewicz E."/>
            <person name="Waschkowitz T."/>
            <person name="Wiezer A."/>
            <person name="Daniel R."/>
        </authorList>
    </citation>
    <scope>NUCLEOTIDE SEQUENCE [LARGE SCALE GENOMIC DNA]</scope>
    <source>
        <strain evidence="2">ATCC 29907 / DSM 4481 / JCM 1650 / NBRC 105725 / CDC 9005-74</strain>
    </source>
</reference>
<dbReference type="HOGENOM" id="CLU_2958227_0_0_6"/>
<protein>
    <submittedName>
        <fullName evidence="1">Uncharacterized protein</fullName>
    </submittedName>
</protein>
<dbReference type="KEGG" id="ebt:EBL_c28070"/>
<sequence length="59" mass="6888">MYLAFIRLSCFPEHDSHQLSPAEQRAIERDVMDGIARASRYHTMISGPAYQWKKPAPRR</sequence>
<keyword evidence="2" id="KW-1185">Reference proteome</keyword>
<evidence type="ECO:0000313" key="2">
    <source>
        <dbReference type="Proteomes" id="UP000001955"/>
    </source>
</evidence>